<dbReference type="Proteomes" id="UP001154078">
    <property type="component" value="Chromosome 2"/>
</dbReference>
<evidence type="ECO:0000256" key="7">
    <source>
        <dbReference type="ARBA" id="ARBA00023180"/>
    </source>
</evidence>
<feature type="signal peptide" evidence="9">
    <location>
        <begin position="1"/>
        <end position="17"/>
    </location>
</feature>
<reference evidence="10" key="1">
    <citation type="submission" date="2021-12" db="EMBL/GenBank/DDBJ databases">
        <authorList>
            <person name="King R."/>
        </authorList>
    </citation>
    <scope>NUCLEOTIDE SEQUENCE</scope>
</reference>
<name>A0A9P0AZU2_BRAAE</name>
<evidence type="ECO:0000256" key="9">
    <source>
        <dbReference type="SAM" id="SignalP"/>
    </source>
</evidence>
<comment type="subcellular location">
    <subcellularLocation>
        <location evidence="1">Membrane</location>
        <topology evidence="1">Single-pass type I membrane protein</topology>
    </subcellularLocation>
</comment>
<evidence type="ECO:0000256" key="1">
    <source>
        <dbReference type="ARBA" id="ARBA00004479"/>
    </source>
</evidence>
<keyword evidence="6 8" id="KW-0472">Membrane</keyword>
<comment type="similarity">
    <text evidence="2">Belongs to the FAM174 family.</text>
</comment>
<evidence type="ECO:0000256" key="3">
    <source>
        <dbReference type="ARBA" id="ARBA00022692"/>
    </source>
</evidence>
<dbReference type="PANTHER" id="PTHR28607:SF4">
    <property type="entry name" value="TRANSMEMBRANE PROTEIN"/>
    <property type="match status" value="1"/>
</dbReference>
<evidence type="ECO:0000256" key="8">
    <source>
        <dbReference type="SAM" id="Phobius"/>
    </source>
</evidence>
<dbReference type="OrthoDB" id="5917722at2759"/>
<dbReference type="GO" id="GO:0016020">
    <property type="term" value="C:membrane"/>
    <property type="evidence" value="ECO:0007669"/>
    <property type="project" value="UniProtKB-SubCell"/>
</dbReference>
<keyword evidence="4 9" id="KW-0732">Signal</keyword>
<keyword evidence="11" id="KW-1185">Reference proteome</keyword>
<evidence type="ECO:0000256" key="6">
    <source>
        <dbReference type="ARBA" id="ARBA00023136"/>
    </source>
</evidence>
<evidence type="ECO:0000313" key="11">
    <source>
        <dbReference type="Proteomes" id="UP001154078"/>
    </source>
</evidence>
<keyword evidence="7" id="KW-0325">Glycoprotein</keyword>
<keyword evidence="3 8" id="KW-0812">Transmembrane</keyword>
<dbReference type="InterPro" id="IPR009565">
    <property type="entry name" value="FAM174-like"/>
</dbReference>
<evidence type="ECO:0000256" key="4">
    <source>
        <dbReference type="ARBA" id="ARBA00022729"/>
    </source>
</evidence>
<proteinExistence type="inferred from homology"/>
<feature type="chain" id="PRO_5040160669" evidence="9">
    <location>
        <begin position="18"/>
        <end position="157"/>
    </location>
</feature>
<evidence type="ECO:0000256" key="5">
    <source>
        <dbReference type="ARBA" id="ARBA00022989"/>
    </source>
</evidence>
<dbReference type="Pfam" id="PF06679">
    <property type="entry name" value="DUF1180"/>
    <property type="match status" value="1"/>
</dbReference>
<dbReference type="PANTHER" id="PTHR28607">
    <property type="entry name" value="EXPRESSED PROTEIN"/>
    <property type="match status" value="1"/>
</dbReference>
<keyword evidence="5 8" id="KW-1133">Transmembrane helix</keyword>
<evidence type="ECO:0000256" key="2">
    <source>
        <dbReference type="ARBA" id="ARBA00006986"/>
    </source>
</evidence>
<feature type="transmembrane region" description="Helical" evidence="8">
    <location>
        <begin position="85"/>
        <end position="106"/>
    </location>
</feature>
<evidence type="ECO:0000313" key="10">
    <source>
        <dbReference type="EMBL" id="CAH0551675.1"/>
    </source>
</evidence>
<protein>
    <submittedName>
        <fullName evidence="10">Uncharacterized protein</fullName>
    </submittedName>
</protein>
<sequence>MYPIILFLFVYLPFILSQFIQPGPSDPNLVNKTQGKNDSALPAPVIDASNPVAVKNISSKHDNNVTHTTHHNYEGSTTTELEAGAVVRGVWVFVGISVLFIMYMAFQTYKKRNHRPVIVKKYGIKTRRTDVEMEPLPLDEDDDDETLFDLGSLRTHR</sequence>
<accession>A0A9P0AZU2</accession>
<organism evidence="10 11">
    <name type="scientific">Brassicogethes aeneus</name>
    <name type="common">Rape pollen beetle</name>
    <name type="synonym">Meligethes aeneus</name>
    <dbReference type="NCBI Taxonomy" id="1431903"/>
    <lineage>
        <taxon>Eukaryota</taxon>
        <taxon>Metazoa</taxon>
        <taxon>Ecdysozoa</taxon>
        <taxon>Arthropoda</taxon>
        <taxon>Hexapoda</taxon>
        <taxon>Insecta</taxon>
        <taxon>Pterygota</taxon>
        <taxon>Neoptera</taxon>
        <taxon>Endopterygota</taxon>
        <taxon>Coleoptera</taxon>
        <taxon>Polyphaga</taxon>
        <taxon>Cucujiformia</taxon>
        <taxon>Nitidulidae</taxon>
        <taxon>Meligethinae</taxon>
        <taxon>Brassicogethes</taxon>
    </lineage>
</organism>
<gene>
    <name evidence="10" type="ORF">MELIAE_LOCUS4235</name>
</gene>
<dbReference type="EMBL" id="OV121133">
    <property type="protein sequence ID" value="CAH0551675.1"/>
    <property type="molecule type" value="Genomic_DNA"/>
</dbReference>
<dbReference type="AlphaFoldDB" id="A0A9P0AZU2"/>